<dbReference type="Proteomes" id="UP000075502">
    <property type="component" value="Unassembled WGS sequence"/>
</dbReference>
<evidence type="ECO:0000313" key="3">
    <source>
        <dbReference type="Proteomes" id="UP000075502"/>
    </source>
</evidence>
<dbReference type="AlphaFoldDB" id="A0A150TKD3"/>
<comment type="caution">
    <text evidence="2">The sequence shown here is derived from an EMBL/GenBank/DDBJ whole genome shotgun (WGS) entry which is preliminary data.</text>
</comment>
<dbReference type="EMBL" id="JEME01002175">
    <property type="protein sequence ID" value="KYG05106.1"/>
    <property type="molecule type" value="Genomic_DNA"/>
</dbReference>
<proteinExistence type="predicted"/>
<organism evidence="2 3">
    <name type="scientific">Sorangium cellulosum</name>
    <name type="common">Polyangium cellulosum</name>
    <dbReference type="NCBI Taxonomy" id="56"/>
    <lineage>
        <taxon>Bacteria</taxon>
        <taxon>Pseudomonadati</taxon>
        <taxon>Myxococcota</taxon>
        <taxon>Polyangia</taxon>
        <taxon>Polyangiales</taxon>
        <taxon>Polyangiaceae</taxon>
        <taxon>Sorangium</taxon>
    </lineage>
</organism>
<evidence type="ECO:0000256" key="1">
    <source>
        <dbReference type="SAM" id="MobiDB-lite"/>
    </source>
</evidence>
<accession>A0A150TKD3</accession>
<feature type="region of interest" description="Disordered" evidence="1">
    <location>
        <begin position="120"/>
        <end position="165"/>
    </location>
</feature>
<protein>
    <submittedName>
        <fullName evidence="2">Uncharacterized protein</fullName>
    </submittedName>
</protein>
<feature type="compositionally biased region" description="Low complexity" evidence="1">
    <location>
        <begin position="120"/>
        <end position="158"/>
    </location>
</feature>
<evidence type="ECO:0000313" key="2">
    <source>
        <dbReference type="EMBL" id="KYG05106.1"/>
    </source>
</evidence>
<reference evidence="2 3" key="1">
    <citation type="submission" date="2014-02" db="EMBL/GenBank/DDBJ databases">
        <title>The small core and large imbalanced accessory genome model reveals a collaborative survival strategy of Sorangium cellulosum strains in nature.</title>
        <authorList>
            <person name="Han K."/>
            <person name="Peng R."/>
            <person name="Blom J."/>
            <person name="Li Y.-Z."/>
        </authorList>
    </citation>
    <scope>NUCLEOTIDE SEQUENCE [LARGE SCALE GENOMIC DNA]</scope>
    <source>
        <strain evidence="2 3">So0007-03</strain>
    </source>
</reference>
<sequence length="165" mass="17346">MGKWMVDALHEAAGLDLVGDLGKYAPDPQRAPALVERIERVGRLSAAVQALALYAREMEQIALSDALVFLEAENKQLANALEHAPELAERYTALRTLFETRSATILEGRARAARGAAAVAQAPAAQAPAAQPRSAWPPAARAPASRASGAQAPAAQPLQEPPPMA</sequence>
<gene>
    <name evidence="2" type="ORF">BE21_42830</name>
</gene>
<name>A0A150TKD3_SORCE</name>